<dbReference type="EMBL" id="JBHRXI010000010">
    <property type="protein sequence ID" value="MFC3614531.1"/>
    <property type="molecule type" value="Genomic_DNA"/>
</dbReference>
<gene>
    <name evidence="2" type="ORF">ACFORG_12215</name>
</gene>
<accession>A0ABV7THL0</accession>
<sequence>MLRFEGLYPHQLAGYEAHRLRKGGDLSHVDKSRSELNQRLIGPEDWAAQALEEIREMATENFAAELESLEKRNRKKDIERRMVEGPKQPWRQTRHGPMREVILTVNKDWFEGNGAASGQEQKEREELFGELARVWLIKSFGDDVIHARADRDEVAYHIHAVIMPRATVEIAKPKAKVKTASATRRMLQPSIRARPKPRTPNQETGKAAATPKFERVEPEALQGRHLHFSERPWGGRTAFAFAKGQIPLPQPTILAMPPPVLPRRLFYFLASPRTVIVCRALPKPLSSR</sequence>
<comment type="caution">
    <text evidence="2">The sequence shown here is derived from an EMBL/GenBank/DDBJ whole genome shotgun (WGS) entry which is preliminary data.</text>
</comment>
<reference evidence="3" key="1">
    <citation type="journal article" date="2019" name="Int. J. Syst. Evol. Microbiol.">
        <title>The Global Catalogue of Microorganisms (GCM) 10K type strain sequencing project: providing services to taxonomists for standard genome sequencing and annotation.</title>
        <authorList>
            <consortium name="The Broad Institute Genomics Platform"/>
            <consortium name="The Broad Institute Genome Sequencing Center for Infectious Disease"/>
            <person name="Wu L."/>
            <person name="Ma J."/>
        </authorList>
    </citation>
    <scope>NUCLEOTIDE SEQUENCE [LARGE SCALE GENOMIC DNA]</scope>
    <source>
        <strain evidence="3">KCTC 42911</strain>
    </source>
</reference>
<dbReference type="Gene3D" id="3.30.930.30">
    <property type="match status" value="1"/>
</dbReference>
<evidence type="ECO:0000313" key="2">
    <source>
        <dbReference type="EMBL" id="MFC3614531.1"/>
    </source>
</evidence>
<feature type="region of interest" description="Disordered" evidence="1">
    <location>
        <begin position="190"/>
        <end position="209"/>
    </location>
</feature>
<organism evidence="2 3">
    <name type="scientific">Lutimaribacter marinistellae</name>
    <dbReference type="NCBI Taxonomy" id="1820329"/>
    <lineage>
        <taxon>Bacteria</taxon>
        <taxon>Pseudomonadati</taxon>
        <taxon>Pseudomonadota</taxon>
        <taxon>Alphaproteobacteria</taxon>
        <taxon>Rhodobacterales</taxon>
        <taxon>Roseobacteraceae</taxon>
        <taxon>Lutimaribacter</taxon>
    </lineage>
</organism>
<dbReference type="Proteomes" id="UP001595629">
    <property type="component" value="Unassembled WGS sequence"/>
</dbReference>
<feature type="non-terminal residue" evidence="2">
    <location>
        <position position="288"/>
    </location>
</feature>
<evidence type="ECO:0000256" key="1">
    <source>
        <dbReference type="SAM" id="MobiDB-lite"/>
    </source>
</evidence>
<evidence type="ECO:0000313" key="3">
    <source>
        <dbReference type="Proteomes" id="UP001595629"/>
    </source>
</evidence>
<dbReference type="RefSeq" id="WP_386735787.1">
    <property type="nucleotide sequence ID" value="NZ_JBHRXI010000010.1"/>
</dbReference>
<proteinExistence type="predicted"/>
<dbReference type="CDD" id="cd17242">
    <property type="entry name" value="MobM_relaxase"/>
    <property type="match status" value="1"/>
</dbReference>
<keyword evidence="3" id="KW-1185">Reference proteome</keyword>
<protein>
    <submittedName>
        <fullName evidence="2">Plasmid recombination protein</fullName>
    </submittedName>
</protein>
<name>A0ABV7THL0_9RHOB</name>